<feature type="non-terminal residue" evidence="1">
    <location>
        <position position="1"/>
    </location>
</feature>
<dbReference type="AlphaFoldDB" id="A0A8J4U1Q7"/>
<gene>
    <name evidence="1" type="ORF">DAT39_001762</name>
</gene>
<dbReference type="InterPro" id="IPR053032">
    <property type="entry name" value="BAH_domain-containing"/>
</dbReference>
<comment type="caution">
    <text evidence="1">The sequence shown here is derived from an EMBL/GenBank/DDBJ whole genome shotgun (WGS) entry which is preliminary data.</text>
</comment>
<evidence type="ECO:0000313" key="1">
    <source>
        <dbReference type="EMBL" id="KAF5908501.1"/>
    </source>
</evidence>
<dbReference type="GO" id="GO:0031507">
    <property type="term" value="P:heterochromatin formation"/>
    <property type="evidence" value="ECO:0007669"/>
    <property type="project" value="TreeGrafter"/>
</dbReference>
<sequence length="55" mass="6317">RRSEGVPNSVSVVPQPSDSAVPIHRLVPEDVDPELVYLCRHVYDFRYGRILKNLQ</sequence>
<reference evidence="1" key="1">
    <citation type="submission" date="2020-07" db="EMBL/GenBank/DDBJ databases">
        <title>Clarias magur genome sequencing, assembly and annotation.</title>
        <authorList>
            <person name="Kushwaha B."/>
            <person name="Kumar R."/>
            <person name="Das P."/>
            <person name="Joshi C.G."/>
            <person name="Kumar D."/>
            <person name="Nagpure N.S."/>
            <person name="Pandey M."/>
            <person name="Agarwal S."/>
            <person name="Srivastava S."/>
            <person name="Singh M."/>
            <person name="Sahoo L."/>
            <person name="Jayasankar P."/>
            <person name="Meher P.K."/>
            <person name="Koringa P.G."/>
            <person name="Iquebal M.A."/>
            <person name="Das S.P."/>
            <person name="Bit A."/>
            <person name="Patnaik S."/>
            <person name="Patel N."/>
            <person name="Shah T.M."/>
            <person name="Hinsu A."/>
            <person name="Jena J.K."/>
        </authorList>
    </citation>
    <scope>NUCLEOTIDE SEQUENCE</scope>
    <source>
        <strain evidence="1">CIFAMagur01</strain>
        <tissue evidence="1">Testis</tissue>
    </source>
</reference>
<proteinExistence type="predicted"/>
<dbReference type="PANTHER" id="PTHR46576">
    <property type="entry name" value="BROMO ADJACENT HOMOLOGY DOMAIN-CONTAINING 1 PROTEIN"/>
    <property type="match status" value="1"/>
</dbReference>
<dbReference type="GO" id="GO:0000976">
    <property type="term" value="F:transcription cis-regulatory region binding"/>
    <property type="evidence" value="ECO:0007669"/>
    <property type="project" value="TreeGrafter"/>
</dbReference>
<dbReference type="GO" id="GO:0003682">
    <property type="term" value="F:chromatin binding"/>
    <property type="evidence" value="ECO:0007669"/>
    <property type="project" value="TreeGrafter"/>
</dbReference>
<dbReference type="Proteomes" id="UP000727407">
    <property type="component" value="Unassembled WGS sequence"/>
</dbReference>
<evidence type="ECO:0000313" key="2">
    <source>
        <dbReference type="Proteomes" id="UP000727407"/>
    </source>
</evidence>
<dbReference type="OrthoDB" id="1922186at2759"/>
<protein>
    <submittedName>
        <fullName evidence="1">Bromo adjacent homology domain-containing 1 protein-like</fullName>
    </submittedName>
</protein>
<dbReference type="EMBL" id="QNUK01000013">
    <property type="protein sequence ID" value="KAF5908501.1"/>
    <property type="molecule type" value="Genomic_DNA"/>
</dbReference>
<dbReference type="GO" id="GO:0005677">
    <property type="term" value="C:chromatin silencing complex"/>
    <property type="evidence" value="ECO:0007669"/>
    <property type="project" value="TreeGrafter"/>
</dbReference>
<organism evidence="1 2">
    <name type="scientific">Clarias magur</name>
    <name type="common">Asian catfish</name>
    <name type="synonym">Macropteronotus magur</name>
    <dbReference type="NCBI Taxonomy" id="1594786"/>
    <lineage>
        <taxon>Eukaryota</taxon>
        <taxon>Metazoa</taxon>
        <taxon>Chordata</taxon>
        <taxon>Craniata</taxon>
        <taxon>Vertebrata</taxon>
        <taxon>Euteleostomi</taxon>
        <taxon>Actinopterygii</taxon>
        <taxon>Neopterygii</taxon>
        <taxon>Teleostei</taxon>
        <taxon>Ostariophysi</taxon>
        <taxon>Siluriformes</taxon>
        <taxon>Clariidae</taxon>
        <taxon>Clarias</taxon>
    </lineage>
</organism>
<keyword evidence="2" id="KW-1185">Reference proteome</keyword>
<name>A0A8J4U1Q7_CLAMG</name>
<accession>A0A8J4U1Q7</accession>
<dbReference type="PANTHER" id="PTHR46576:SF1">
    <property type="entry name" value="BROMO ADJACENT HOMOLOGY DOMAIN-CONTAINING 1 PROTEIN"/>
    <property type="match status" value="1"/>
</dbReference>
<dbReference type="GO" id="GO:0045892">
    <property type="term" value="P:negative regulation of DNA-templated transcription"/>
    <property type="evidence" value="ECO:0007669"/>
    <property type="project" value="TreeGrafter"/>
</dbReference>